<evidence type="ECO:0000313" key="2">
    <source>
        <dbReference type="Proteomes" id="UP001159363"/>
    </source>
</evidence>
<protein>
    <submittedName>
        <fullName evidence="1">Uncharacterized protein</fullName>
    </submittedName>
</protein>
<comment type="caution">
    <text evidence="1">The sequence shown here is derived from an EMBL/GenBank/DDBJ whole genome shotgun (WGS) entry which is preliminary data.</text>
</comment>
<dbReference type="EMBL" id="JARBHB010000003">
    <property type="protein sequence ID" value="KAJ8888906.1"/>
    <property type="molecule type" value="Genomic_DNA"/>
</dbReference>
<proteinExistence type="predicted"/>
<evidence type="ECO:0000313" key="1">
    <source>
        <dbReference type="EMBL" id="KAJ8888906.1"/>
    </source>
</evidence>
<name>A0ABQ9HXT7_9NEOP</name>
<gene>
    <name evidence="1" type="ORF">PR048_008400</name>
</gene>
<keyword evidence="2" id="KW-1185">Reference proteome</keyword>
<sequence>MTTAWEDKGLGLYFPSAERLSLNDDKSAATLVSRLQDSTPSTFVFLVASTSAALFYSTNTPHRATVASQACDTAHIADASPPTSFSTPVSIGTLREVVIDLNGGHGCHIPLCHDARLLALIPSPVGVRGSVLRCINSRPYLGHSADPGEILIQKLEIMWPIVEYEANTAIGIKEKNIQKNPKIPITFDYWQFLEKEVPTVTTVFNFDIKDQFNNLQFDMPNFEIVGFQNKRKNRADQGKHTSMFDHCNTPSKVKDLGGVELSDGLTIEQVHMPRVTVINSTVALGTHILLHWAMHQGQTTTQITVETPDVKNDVLQKGRALPTASKTPSSSVGVFTDRMCLLSSLPAMNQCLEAVGEVDGAFGGRDDDVEETSLRTDIHGDSLPFLLQPLDELSNGFWPRLTSPHPAIQFVPKMFYRVEVGALGGPAQLANIVVGVPLHSSP</sequence>
<reference evidence="1 2" key="1">
    <citation type="submission" date="2023-02" db="EMBL/GenBank/DDBJ databases">
        <title>LHISI_Scaffold_Assembly.</title>
        <authorList>
            <person name="Stuart O.P."/>
            <person name="Cleave R."/>
            <person name="Magrath M.J.L."/>
            <person name="Mikheyev A.S."/>
        </authorList>
    </citation>
    <scope>NUCLEOTIDE SEQUENCE [LARGE SCALE GENOMIC DNA]</scope>
    <source>
        <strain evidence="1">Daus_M_001</strain>
        <tissue evidence="1">Leg muscle</tissue>
    </source>
</reference>
<dbReference type="Proteomes" id="UP001159363">
    <property type="component" value="Chromosome 3"/>
</dbReference>
<accession>A0ABQ9HXT7</accession>
<organism evidence="1 2">
    <name type="scientific">Dryococelus australis</name>
    <dbReference type="NCBI Taxonomy" id="614101"/>
    <lineage>
        <taxon>Eukaryota</taxon>
        <taxon>Metazoa</taxon>
        <taxon>Ecdysozoa</taxon>
        <taxon>Arthropoda</taxon>
        <taxon>Hexapoda</taxon>
        <taxon>Insecta</taxon>
        <taxon>Pterygota</taxon>
        <taxon>Neoptera</taxon>
        <taxon>Polyneoptera</taxon>
        <taxon>Phasmatodea</taxon>
        <taxon>Verophasmatodea</taxon>
        <taxon>Anareolatae</taxon>
        <taxon>Phasmatidae</taxon>
        <taxon>Eurycanthinae</taxon>
        <taxon>Dryococelus</taxon>
    </lineage>
</organism>